<name>A0A1H0YZA5_9ACTN</name>
<evidence type="ECO:0000256" key="1">
    <source>
        <dbReference type="SAM" id="MobiDB-lite"/>
    </source>
</evidence>
<gene>
    <name evidence="2" type="ORF">SAMN04489718_0749</name>
</gene>
<evidence type="ECO:0000313" key="2">
    <source>
        <dbReference type="EMBL" id="SDQ20430.1"/>
    </source>
</evidence>
<dbReference type="AlphaFoldDB" id="A0A1H0YZA5"/>
<reference evidence="3" key="1">
    <citation type="submission" date="2016-10" db="EMBL/GenBank/DDBJ databases">
        <authorList>
            <person name="Varghese N."/>
            <person name="Submissions S."/>
        </authorList>
    </citation>
    <scope>NUCLEOTIDE SEQUENCE [LARGE SCALE GENOMIC DNA]</scope>
    <source>
        <strain evidence="3">DSM 45459</strain>
    </source>
</reference>
<feature type="region of interest" description="Disordered" evidence="1">
    <location>
        <begin position="1"/>
        <end position="21"/>
    </location>
</feature>
<organism evidence="2 3">
    <name type="scientific">Actinopolyspora saharensis</name>
    <dbReference type="NCBI Taxonomy" id="995062"/>
    <lineage>
        <taxon>Bacteria</taxon>
        <taxon>Bacillati</taxon>
        <taxon>Actinomycetota</taxon>
        <taxon>Actinomycetes</taxon>
        <taxon>Actinopolysporales</taxon>
        <taxon>Actinopolysporaceae</taxon>
        <taxon>Actinopolyspora</taxon>
    </lineage>
</organism>
<proteinExistence type="predicted"/>
<dbReference type="Proteomes" id="UP000199301">
    <property type="component" value="Unassembled WGS sequence"/>
</dbReference>
<dbReference type="STRING" id="995062.SAMN04489718_0749"/>
<protein>
    <submittedName>
        <fullName evidence="2">Uncharacterized protein</fullName>
    </submittedName>
</protein>
<accession>A0A1H0YZA5</accession>
<evidence type="ECO:0000313" key="3">
    <source>
        <dbReference type="Proteomes" id="UP000199301"/>
    </source>
</evidence>
<keyword evidence="3" id="KW-1185">Reference proteome</keyword>
<dbReference type="EMBL" id="FNKO01000001">
    <property type="protein sequence ID" value="SDQ20430.1"/>
    <property type="molecule type" value="Genomic_DNA"/>
</dbReference>
<sequence length="69" mass="7563">MADWDFCSESADPGVPASPADESFALLKGDLEQASLDPESVDEDADDLTERFFLCEIRRAGRDTARVVL</sequence>